<dbReference type="PANTHER" id="PTHR22946">
    <property type="entry name" value="DIENELACTONE HYDROLASE DOMAIN-CONTAINING PROTEIN-RELATED"/>
    <property type="match status" value="1"/>
</dbReference>
<dbReference type="InterPro" id="IPR029058">
    <property type="entry name" value="AB_hydrolase_fold"/>
</dbReference>
<feature type="domain" description="Serine aminopeptidase S33" evidence="2">
    <location>
        <begin position="48"/>
        <end position="161"/>
    </location>
</feature>
<dbReference type="GO" id="GO:0016787">
    <property type="term" value="F:hydrolase activity"/>
    <property type="evidence" value="ECO:0007669"/>
    <property type="project" value="UniProtKB-KW"/>
</dbReference>
<protein>
    <submittedName>
        <fullName evidence="3">Alpha/beta hydrolase</fullName>
    </submittedName>
</protein>
<gene>
    <name evidence="3" type="ORF">ENK44_12600</name>
</gene>
<dbReference type="Gene3D" id="3.40.50.1820">
    <property type="entry name" value="alpha/beta hydrolase"/>
    <property type="match status" value="1"/>
</dbReference>
<proteinExistence type="predicted"/>
<evidence type="ECO:0000259" key="2">
    <source>
        <dbReference type="Pfam" id="PF12146"/>
    </source>
</evidence>
<evidence type="ECO:0000313" key="3">
    <source>
        <dbReference type="EMBL" id="HGY56540.1"/>
    </source>
</evidence>
<keyword evidence="1" id="KW-0732">Signal</keyword>
<accession>A0A7V4WVT5</accession>
<dbReference type="Pfam" id="PF12146">
    <property type="entry name" value="Hydrolase_4"/>
    <property type="match status" value="1"/>
</dbReference>
<sequence length="249" mass="27894">MRVLRIIVFLSLFSALYSADFKTVTFPSQDSLEITADLYMPHPKSAPFIILFHRAHWSRGEYREIAPKLNAMGFNCLAVDQRSGNEVNGVKNETAARALALGKPTTYVDALQDMQAALDFVRKNYVKGKLIIWGSSYSSSLALVLAGQNEDVVDGVLAFAPGEYFLRLGKPKNYVQIHAKRLDMPVFITSAKKEAPNWKAIFEVIPSRNKVSFIPKTAGIHGSQALWESTPDNAAYWTEVNKFLMQFLE</sequence>
<feature type="signal peptide" evidence="1">
    <location>
        <begin position="1"/>
        <end position="19"/>
    </location>
</feature>
<comment type="caution">
    <text evidence="3">The sequence shown here is derived from an EMBL/GenBank/DDBJ whole genome shotgun (WGS) entry which is preliminary data.</text>
</comment>
<dbReference type="InterPro" id="IPR050261">
    <property type="entry name" value="FrsA_esterase"/>
</dbReference>
<keyword evidence="3" id="KW-0378">Hydrolase</keyword>
<evidence type="ECO:0000256" key="1">
    <source>
        <dbReference type="SAM" id="SignalP"/>
    </source>
</evidence>
<dbReference type="SUPFAM" id="SSF53474">
    <property type="entry name" value="alpha/beta-Hydrolases"/>
    <property type="match status" value="1"/>
</dbReference>
<dbReference type="Proteomes" id="UP000885779">
    <property type="component" value="Unassembled WGS sequence"/>
</dbReference>
<dbReference type="InterPro" id="IPR022742">
    <property type="entry name" value="Hydrolase_4"/>
</dbReference>
<reference evidence="3" key="1">
    <citation type="journal article" date="2020" name="mSystems">
        <title>Genome- and Community-Level Interaction Insights into Carbon Utilization and Element Cycling Functions of Hydrothermarchaeota in Hydrothermal Sediment.</title>
        <authorList>
            <person name="Zhou Z."/>
            <person name="Liu Y."/>
            <person name="Xu W."/>
            <person name="Pan J."/>
            <person name="Luo Z.H."/>
            <person name="Li M."/>
        </authorList>
    </citation>
    <scope>NUCLEOTIDE SEQUENCE [LARGE SCALE GENOMIC DNA]</scope>
    <source>
        <strain evidence="3">HyVt-577</strain>
    </source>
</reference>
<dbReference type="AlphaFoldDB" id="A0A7V4WVT5"/>
<feature type="chain" id="PRO_5031499523" evidence="1">
    <location>
        <begin position="20"/>
        <end position="249"/>
    </location>
</feature>
<organism evidence="3">
    <name type="scientific">Caldithrix abyssi</name>
    <dbReference type="NCBI Taxonomy" id="187145"/>
    <lineage>
        <taxon>Bacteria</taxon>
        <taxon>Pseudomonadati</taxon>
        <taxon>Calditrichota</taxon>
        <taxon>Calditrichia</taxon>
        <taxon>Calditrichales</taxon>
        <taxon>Calditrichaceae</taxon>
        <taxon>Caldithrix</taxon>
    </lineage>
</organism>
<dbReference type="EMBL" id="DRQG01000114">
    <property type="protein sequence ID" value="HGY56540.1"/>
    <property type="molecule type" value="Genomic_DNA"/>
</dbReference>
<name>A0A7V4WVT5_CALAY</name>